<dbReference type="EMBL" id="CP020746">
    <property type="protein sequence ID" value="ARJ25756.1"/>
    <property type="molecule type" value="Genomic_DNA"/>
</dbReference>
<dbReference type="PANTHER" id="PTHR43787:SF3">
    <property type="entry name" value="ARYLSULFATASE REGULATORY PROTEIN"/>
    <property type="match status" value="1"/>
</dbReference>
<dbReference type="SUPFAM" id="SSF102114">
    <property type="entry name" value="Radical SAM enzymes"/>
    <property type="match status" value="1"/>
</dbReference>
<sequence length="327" mass="37197">MQNQKIDTNILSQLLSEQTQEFIIFPTEKCNFRCTYCYEDYSIGRMSDKTISGVKALIKRRASELNKLHISWFGGEPLNAKDIVLDISNYALELTRIYPNLTYHSSMTTNGFNLTPTTLSDLVSVGVTDYQVTLDGHKELHDRTRVLSSGKGTFKRIWENLLQIRDSAEPITITLRIHFDAETLTTIDPIIEDIKREFLNDKRFSVHFKTIDRLGGPNDDKIKVLSLNEQKLALKSLKFKLYGKDYVEPEESPYICYASRPNSLTIRADGSVGKCTVALTNPRNNIGMLQPNGTLELNKERLAYWLRGFSNLDLKTLSCPLISSSII</sequence>
<reference evidence="8 9" key="1">
    <citation type="submission" date="2017-04" db="EMBL/GenBank/DDBJ databases">
        <title>The Characteristic of a Fine Plant Growth-Promoting Rhizobacteria Bacillus mycoides Gnyt1 and its Whole Genome Sequencing Analysis.</title>
        <authorList>
            <person name="Li J.H."/>
            <person name="Yao T."/>
        </authorList>
    </citation>
    <scope>NUCLEOTIDE SEQUENCE [LARGE SCALE GENOMIC DNA]</scope>
    <source>
        <strain evidence="8 9">Gnyt1</strain>
        <plasmid evidence="9">Plasmid unnamed3</plasmid>
    </source>
</reference>
<accession>A0A1W6AIQ5</accession>
<dbReference type="GO" id="GO:0051539">
    <property type="term" value="F:4 iron, 4 sulfur cluster binding"/>
    <property type="evidence" value="ECO:0007669"/>
    <property type="project" value="UniProtKB-KW"/>
</dbReference>
<dbReference type="AlphaFoldDB" id="A0A1W6AIQ5"/>
<dbReference type="Pfam" id="PF04055">
    <property type="entry name" value="Radical_SAM"/>
    <property type="match status" value="1"/>
</dbReference>
<evidence type="ECO:0000259" key="7">
    <source>
        <dbReference type="PROSITE" id="PS51918"/>
    </source>
</evidence>
<dbReference type="GO" id="GO:0046872">
    <property type="term" value="F:metal ion binding"/>
    <property type="evidence" value="ECO:0007669"/>
    <property type="project" value="UniProtKB-KW"/>
</dbReference>
<evidence type="ECO:0000256" key="3">
    <source>
        <dbReference type="ARBA" id="ARBA00022691"/>
    </source>
</evidence>
<gene>
    <name evidence="8" type="ORF">B7492_32470</name>
</gene>
<dbReference type="RefSeq" id="WP_085313473.1">
    <property type="nucleotide sequence ID" value="NZ_CP020746.1"/>
</dbReference>
<feature type="domain" description="Radical SAM core" evidence="7">
    <location>
        <begin position="15"/>
        <end position="240"/>
    </location>
</feature>
<keyword evidence="4" id="KW-0479">Metal-binding</keyword>
<protein>
    <submittedName>
        <fullName evidence="8">Radical SAM domain-containing protein</fullName>
    </submittedName>
</protein>
<dbReference type="UniPathway" id="UPA00782"/>
<proteinExistence type="predicted"/>
<keyword evidence="8" id="KW-0614">Plasmid</keyword>
<dbReference type="SFLD" id="SFLDG01067">
    <property type="entry name" value="SPASM/twitch_domain_containing"/>
    <property type="match status" value="1"/>
</dbReference>
<dbReference type="InterPro" id="IPR013785">
    <property type="entry name" value="Aldolase_TIM"/>
</dbReference>
<evidence type="ECO:0000256" key="4">
    <source>
        <dbReference type="ARBA" id="ARBA00022723"/>
    </source>
</evidence>
<dbReference type="GO" id="GO:0003824">
    <property type="term" value="F:catalytic activity"/>
    <property type="evidence" value="ECO:0007669"/>
    <property type="project" value="InterPro"/>
</dbReference>
<evidence type="ECO:0000256" key="6">
    <source>
        <dbReference type="ARBA" id="ARBA00023014"/>
    </source>
</evidence>
<evidence type="ECO:0000256" key="1">
    <source>
        <dbReference type="ARBA" id="ARBA00001966"/>
    </source>
</evidence>
<dbReference type="CDD" id="cd01335">
    <property type="entry name" value="Radical_SAM"/>
    <property type="match status" value="1"/>
</dbReference>
<evidence type="ECO:0000256" key="5">
    <source>
        <dbReference type="ARBA" id="ARBA00023004"/>
    </source>
</evidence>
<keyword evidence="5" id="KW-0408">Iron</keyword>
<name>A0A1W6AIQ5_BACMY</name>
<evidence type="ECO:0000256" key="2">
    <source>
        <dbReference type="ARBA" id="ARBA00022485"/>
    </source>
</evidence>
<dbReference type="PROSITE" id="PS51918">
    <property type="entry name" value="RADICAL_SAM"/>
    <property type="match status" value="1"/>
</dbReference>
<evidence type="ECO:0000313" key="9">
    <source>
        <dbReference type="Proteomes" id="UP000192932"/>
    </source>
</evidence>
<organism evidence="8 9">
    <name type="scientific">Bacillus mycoides</name>
    <dbReference type="NCBI Taxonomy" id="1405"/>
    <lineage>
        <taxon>Bacteria</taxon>
        <taxon>Bacillati</taxon>
        <taxon>Bacillota</taxon>
        <taxon>Bacilli</taxon>
        <taxon>Bacillales</taxon>
        <taxon>Bacillaceae</taxon>
        <taxon>Bacillus</taxon>
        <taxon>Bacillus cereus group</taxon>
    </lineage>
</organism>
<keyword evidence="3" id="KW-0949">S-adenosyl-L-methionine</keyword>
<comment type="cofactor">
    <cofactor evidence="1">
        <name>[4Fe-4S] cluster</name>
        <dbReference type="ChEBI" id="CHEBI:49883"/>
    </cofactor>
</comment>
<dbReference type="SFLD" id="SFLDS00029">
    <property type="entry name" value="Radical_SAM"/>
    <property type="match status" value="1"/>
</dbReference>
<geneLocation type="plasmid" evidence="8 9">
    <name>unnamed3</name>
</geneLocation>
<dbReference type="Gene3D" id="3.20.20.70">
    <property type="entry name" value="Aldolase class I"/>
    <property type="match status" value="1"/>
</dbReference>
<keyword evidence="2" id="KW-0004">4Fe-4S</keyword>
<dbReference type="Proteomes" id="UP000192932">
    <property type="component" value="Plasmid unnamed3"/>
</dbReference>
<dbReference type="InterPro" id="IPR007197">
    <property type="entry name" value="rSAM"/>
</dbReference>
<dbReference type="PANTHER" id="PTHR43787">
    <property type="entry name" value="FEMO COFACTOR BIOSYNTHESIS PROTEIN NIFB-RELATED"/>
    <property type="match status" value="1"/>
</dbReference>
<dbReference type="InterPro" id="IPR058240">
    <property type="entry name" value="rSAM_sf"/>
</dbReference>
<evidence type="ECO:0000313" key="8">
    <source>
        <dbReference type="EMBL" id="ARJ25756.1"/>
    </source>
</evidence>
<keyword evidence="6" id="KW-0411">Iron-sulfur</keyword>